<feature type="domain" description="Helicase ATP-binding" evidence="8">
    <location>
        <begin position="33"/>
        <end position="202"/>
    </location>
</feature>
<dbReference type="PROSITE" id="PS51195">
    <property type="entry name" value="Q_MOTIF"/>
    <property type="match status" value="1"/>
</dbReference>
<dbReference type="GO" id="GO:0016787">
    <property type="term" value="F:hydrolase activity"/>
    <property type="evidence" value="ECO:0007669"/>
    <property type="project" value="UniProtKB-KW"/>
</dbReference>
<evidence type="ECO:0000259" key="10">
    <source>
        <dbReference type="PROSITE" id="PS51195"/>
    </source>
</evidence>
<evidence type="ECO:0000256" key="6">
    <source>
        <dbReference type="PROSITE-ProRule" id="PRU00552"/>
    </source>
</evidence>
<name>A0A9W6GJ34_9FUSO</name>
<sequence length="396" mass="45073">METFKNFKISNNLVSHLAKRGIKSPTPIQSRVIDPILDGKDVIGRADTGSGKTLAFMLPIFENLNPNVGEVQTLILTPTRELAIQVSEEAKKLGEIKEIKTLLAYGGRDIEGQLNKLKGVQLVVATPGRLLDHLRRGTINLKRVKSVVIDEADQMLLMGFKNEVEEIMKHTSKKKQVLCFSATINSDVKKLAYRYTKEPVVVEIEKGSEDNIEEYLVESTDRWKLDALCEVLNDTNPFMGIIFCRTKARVDKLEARLYERGYNCQKIHSDIPQPKREKIMKAFRNAEIQYLIATDVASRGLHIDGVTHVYNYDIPEETESYTHRIGRTGRAGESGKTYLFVTPKNERELERIEEIRGKAFKRIEVKGEKDVMSTNPNHGGKYKKRINTAPKKFKKR</sequence>
<dbReference type="RefSeq" id="WP_281832553.1">
    <property type="nucleotide sequence ID" value="NZ_BSDY01000001.1"/>
</dbReference>
<dbReference type="PANTHER" id="PTHR47959:SF1">
    <property type="entry name" value="ATP-DEPENDENT RNA HELICASE DBPA"/>
    <property type="match status" value="1"/>
</dbReference>
<dbReference type="GO" id="GO:0003676">
    <property type="term" value="F:nucleic acid binding"/>
    <property type="evidence" value="ECO:0007669"/>
    <property type="project" value="InterPro"/>
</dbReference>
<protein>
    <submittedName>
        <fullName evidence="11">RNA helicase</fullName>
    </submittedName>
</protein>
<dbReference type="GO" id="GO:0005829">
    <property type="term" value="C:cytosol"/>
    <property type="evidence" value="ECO:0007669"/>
    <property type="project" value="TreeGrafter"/>
</dbReference>
<dbReference type="CDD" id="cd18787">
    <property type="entry name" value="SF2_C_DEAD"/>
    <property type="match status" value="1"/>
</dbReference>
<dbReference type="EMBL" id="BSDY01000001">
    <property type="protein sequence ID" value="GLI54681.1"/>
    <property type="molecule type" value="Genomic_DNA"/>
</dbReference>
<dbReference type="Gene3D" id="3.40.50.300">
    <property type="entry name" value="P-loop containing nucleotide triphosphate hydrolases"/>
    <property type="match status" value="2"/>
</dbReference>
<keyword evidence="4" id="KW-0067">ATP-binding</keyword>
<comment type="similarity">
    <text evidence="5">Belongs to the DEAD box helicase family.</text>
</comment>
<feature type="compositionally biased region" description="Basic residues" evidence="7">
    <location>
        <begin position="380"/>
        <end position="396"/>
    </location>
</feature>
<reference evidence="11" key="1">
    <citation type="submission" date="2022-12" db="EMBL/GenBank/DDBJ databases">
        <title>Reference genome sequencing for broad-spectrum identification of bacterial and archaeal isolates by mass spectrometry.</title>
        <authorList>
            <person name="Sekiguchi Y."/>
            <person name="Tourlousse D.M."/>
        </authorList>
    </citation>
    <scope>NUCLEOTIDE SEQUENCE</scope>
    <source>
        <strain evidence="11">10succ1</strain>
    </source>
</reference>
<evidence type="ECO:0000259" key="8">
    <source>
        <dbReference type="PROSITE" id="PS51192"/>
    </source>
</evidence>
<evidence type="ECO:0000313" key="12">
    <source>
        <dbReference type="Proteomes" id="UP001144471"/>
    </source>
</evidence>
<dbReference type="Pfam" id="PF00271">
    <property type="entry name" value="Helicase_C"/>
    <property type="match status" value="1"/>
</dbReference>
<keyword evidence="12" id="KW-1185">Reference proteome</keyword>
<dbReference type="SMART" id="SM00487">
    <property type="entry name" value="DEXDc"/>
    <property type="match status" value="1"/>
</dbReference>
<keyword evidence="1" id="KW-0547">Nucleotide-binding</keyword>
<dbReference type="SUPFAM" id="SSF52540">
    <property type="entry name" value="P-loop containing nucleoside triphosphate hydrolases"/>
    <property type="match status" value="1"/>
</dbReference>
<dbReference type="InterPro" id="IPR011545">
    <property type="entry name" value="DEAD/DEAH_box_helicase_dom"/>
</dbReference>
<organism evidence="11 12">
    <name type="scientific">Propionigenium maris DSM 9537</name>
    <dbReference type="NCBI Taxonomy" id="1123000"/>
    <lineage>
        <taxon>Bacteria</taxon>
        <taxon>Fusobacteriati</taxon>
        <taxon>Fusobacteriota</taxon>
        <taxon>Fusobacteriia</taxon>
        <taxon>Fusobacteriales</taxon>
        <taxon>Fusobacteriaceae</taxon>
        <taxon>Propionigenium</taxon>
    </lineage>
</organism>
<dbReference type="InterPro" id="IPR050079">
    <property type="entry name" value="DEAD_box_RNA_helicase"/>
</dbReference>
<dbReference type="InterPro" id="IPR044742">
    <property type="entry name" value="DEAD/DEAH_RhlB"/>
</dbReference>
<dbReference type="PROSITE" id="PS51192">
    <property type="entry name" value="HELICASE_ATP_BIND_1"/>
    <property type="match status" value="1"/>
</dbReference>
<comment type="caution">
    <text evidence="11">The sequence shown here is derived from an EMBL/GenBank/DDBJ whole genome shotgun (WGS) entry which is preliminary data.</text>
</comment>
<dbReference type="Proteomes" id="UP001144471">
    <property type="component" value="Unassembled WGS sequence"/>
</dbReference>
<dbReference type="InterPro" id="IPR027417">
    <property type="entry name" value="P-loop_NTPase"/>
</dbReference>
<evidence type="ECO:0000256" key="3">
    <source>
        <dbReference type="ARBA" id="ARBA00022806"/>
    </source>
</evidence>
<feature type="short sequence motif" description="Q motif" evidence="6">
    <location>
        <begin position="2"/>
        <end position="30"/>
    </location>
</feature>
<dbReference type="Pfam" id="PF00270">
    <property type="entry name" value="DEAD"/>
    <property type="match status" value="1"/>
</dbReference>
<dbReference type="PANTHER" id="PTHR47959">
    <property type="entry name" value="ATP-DEPENDENT RNA HELICASE RHLE-RELATED"/>
    <property type="match status" value="1"/>
</dbReference>
<feature type="region of interest" description="Disordered" evidence="7">
    <location>
        <begin position="370"/>
        <end position="396"/>
    </location>
</feature>
<dbReference type="GO" id="GO:0003724">
    <property type="term" value="F:RNA helicase activity"/>
    <property type="evidence" value="ECO:0007669"/>
    <property type="project" value="InterPro"/>
</dbReference>
<proteinExistence type="inferred from homology"/>
<dbReference type="InterPro" id="IPR014001">
    <property type="entry name" value="Helicase_ATP-bd"/>
</dbReference>
<accession>A0A9W6GJ34</accession>
<evidence type="ECO:0000256" key="2">
    <source>
        <dbReference type="ARBA" id="ARBA00022801"/>
    </source>
</evidence>
<evidence type="ECO:0000256" key="5">
    <source>
        <dbReference type="ARBA" id="ARBA00038437"/>
    </source>
</evidence>
<evidence type="ECO:0000256" key="4">
    <source>
        <dbReference type="ARBA" id="ARBA00022840"/>
    </source>
</evidence>
<dbReference type="InterPro" id="IPR001650">
    <property type="entry name" value="Helicase_C-like"/>
</dbReference>
<feature type="domain" description="Helicase C-terminal" evidence="9">
    <location>
        <begin position="224"/>
        <end position="371"/>
    </location>
</feature>
<dbReference type="SMART" id="SM00490">
    <property type="entry name" value="HELICc"/>
    <property type="match status" value="1"/>
</dbReference>
<keyword evidence="2" id="KW-0378">Hydrolase</keyword>
<evidence type="ECO:0000256" key="7">
    <source>
        <dbReference type="SAM" id="MobiDB-lite"/>
    </source>
</evidence>
<gene>
    <name evidence="11" type="ORF">PM10SUCC1_01960</name>
</gene>
<dbReference type="GO" id="GO:0005524">
    <property type="term" value="F:ATP binding"/>
    <property type="evidence" value="ECO:0007669"/>
    <property type="project" value="UniProtKB-KW"/>
</dbReference>
<evidence type="ECO:0000259" key="9">
    <source>
        <dbReference type="PROSITE" id="PS51194"/>
    </source>
</evidence>
<dbReference type="PROSITE" id="PS51194">
    <property type="entry name" value="HELICASE_CTER"/>
    <property type="match status" value="1"/>
</dbReference>
<evidence type="ECO:0000313" key="11">
    <source>
        <dbReference type="EMBL" id="GLI54681.1"/>
    </source>
</evidence>
<dbReference type="InterPro" id="IPR014014">
    <property type="entry name" value="RNA_helicase_DEAD_Q_motif"/>
</dbReference>
<dbReference type="CDD" id="cd00268">
    <property type="entry name" value="DEADc"/>
    <property type="match status" value="1"/>
</dbReference>
<keyword evidence="3 11" id="KW-0347">Helicase</keyword>
<evidence type="ECO:0000256" key="1">
    <source>
        <dbReference type="ARBA" id="ARBA00022741"/>
    </source>
</evidence>
<dbReference type="AlphaFoldDB" id="A0A9W6GJ34"/>
<feature type="domain" description="DEAD-box RNA helicase Q" evidence="10">
    <location>
        <begin position="2"/>
        <end position="30"/>
    </location>
</feature>